<evidence type="ECO:0000256" key="1">
    <source>
        <dbReference type="SAM" id="MobiDB-lite"/>
    </source>
</evidence>
<feature type="region of interest" description="Disordered" evidence="1">
    <location>
        <begin position="84"/>
        <end position="104"/>
    </location>
</feature>
<dbReference type="AlphaFoldDB" id="A0AAF0BUW7"/>
<keyword evidence="3" id="KW-1185">Reference proteome</keyword>
<dbReference type="Pfam" id="PF11238">
    <property type="entry name" value="DUF3039"/>
    <property type="match status" value="1"/>
</dbReference>
<dbReference type="Proteomes" id="UP001216390">
    <property type="component" value="Chromosome"/>
</dbReference>
<organism evidence="2 3">
    <name type="scientific">Iamia majanohamensis</name>
    <dbReference type="NCBI Taxonomy" id="467976"/>
    <lineage>
        <taxon>Bacteria</taxon>
        <taxon>Bacillati</taxon>
        <taxon>Actinomycetota</taxon>
        <taxon>Acidimicrobiia</taxon>
        <taxon>Acidimicrobiales</taxon>
        <taxon>Iamiaceae</taxon>
        <taxon>Iamia</taxon>
    </lineage>
</organism>
<dbReference type="KEGG" id="ima:PO878_15100"/>
<reference evidence="2" key="1">
    <citation type="submission" date="2023-01" db="EMBL/GenBank/DDBJ databases">
        <title>The diversity of Class Acidimicrobiia in South China Sea sediment environments and the proposal of Iamia marina sp. nov., a novel species of the genus Iamia.</title>
        <authorList>
            <person name="He Y."/>
            <person name="Tian X."/>
        </authorList>
    </citation>
    <scope>NUCLEOTIDE SEQUENCE</scope>
    <source>
        <strain evidence="2">DSM 19957</strain>
    </source>
</reference>
<accession>A0AAF0BUW7</accession>
<feature type="compositionally biased region" description="Gly residues" evidence="1">
    <location>
        <begin position="86"/>
        <end position="104"/>
    </location>
</feature>
<feature type="region of interest" description="Disordered" evidence="1">
    <location>
        <begin position="1"/>
        <end position="30"/>
    </location>
</feature>
<proteinExistence type="predicted"/>
<dbReference type="EMBL" id="CP116942">
    <property type="protein sequence ID" value="WCO65829.1"/>
    <property type="molecule type" value="Genomic_DNA"/>
</dbReference>
<protein>
    <submittedName>
        <fullName evidence="2">DUF3039 domain-containing protein</fullName>
    </submittedName>
</protein>
<evidence type="ECO:0000313" key="3">
    <source>
        <dbReference type="Proteomes" id="UP001216390"/>
    </source>
</evidence>
<name>A0AAF0BUW7_9ACTN</name>
<dbReference type="InterPro" id="IPR021400">
    <property type="entry name" value="DUF3039"/>
</dbReference>
<evidence type="ECO:0000313" key="2">
    <source>
        <dbReference type="EMBL" id="WCO65829.1"/>
    </source>
</evidence>
<feature type="compositionally biased region" description="Basic and acidic residues" evidence="1">
    <location>
        <begin position="13"/>
        <end position="30"/>
    </location>
</feature>
<gene>
    <name evidence="2" type="ORF">PO878_15100</name>
</gene>
<sequence length="104" mass="10911">MTDIPTLQPATDVDERTKVDVRPTTDDGDHERFAHIVVPKSAVTEAYITGDTVTALCGKRWVPTRDPGRYPICPTCKEILDAARAGRGGGDQGDGGGSGGDAEG</sequence>
<dbReference type="RefSeq" id="WP_272735355.1">
    <property type="nucleotide sequence ID" value="NZ_CP116942.1"/>
</dbReference>